<dbReference type="EMBL" id="SRLO01004484">
    <property type="protein sequence ID" value="TNN30439.1"/>
    <property type="molecule type" value="Genomic_DNA"/>
</dbReference>
<accession>A0A4Z2ENV7</accession>
<evidence type="ECO:0000313" key="2">
    <source>
        <dbReference type="EMBL" id="TNN30439.1"/>
    </source>
</evidence>
<feature type="region of interest" description="Disordered" evidence="1">
    <location>
        <begin position="25"/>
        <end position="65"/>
    </location>
</feature>
<keyword evidence="3" id="KW-1185">Reference proteome</keyword>
<reference evidence="2 3" key="1">
    <citation type="submission" date="2019-03" db="EMBL/GenBank/DDBJ databases">
        <title>First draft genome of Liparis tanakae, snailfish: a comprehensive survey of snailfish specific genes.</title>
        <authorList>
            <person name="Kim W."/>
            <person name="Song I."/>
            <person name="Jeong J.-H."/>
            <person name="Kim D."/>
            <person name="Kim S."/>
            <person name="Ryu S."/>
            <person name="Song J.Y."/>
            <person name="Lee S.K."/>
        </authorList>
    </citation>
    <scope>NUCLEOTIDE SEQUENCE [LARGE SCALE GENOMIC DNA]</scope>
    <source>
        <tissue evidence="2">Muscle</tissue>
    </source>
</reference>
<dbReference type="AlphaFoldDB" id="A0A4Z2ENV7"/>
<evidence type="ECO:0000256" key="1">
    <source>
        <dbReference type="SAM" id="MobiDB-lite"/>
    </source>
</evidence>
<feature type="compositionally biased region" description="Acidic residues" evidence="1">
    <location>
        <begin position="31"/>
        <end position="40"/>
    </location>
</feature>
<gene>
    <name evidence="2" type="ORF">EYF80_059409</name>
</gene>
<evidence type="ECO:0000313" key="3">
    <source>
        <dbReference type="Proteomes" id="UP000314294"/>
    </source>
</evidence>
<organism evidence="2 3">
    <name type="scientific">Liparis tanakae</name>
    <name type="common">Tanaka's snailfish</name>
    <dbReference type="NCBI Taxonomy" id="230148"/>
    <lineage>
        <taxon>Eukaryota</taxon>
        <taxon>Metazoa</taxon>
        <taxon>Chordata</taxon>
        <taxon>Craniata</taxon>
        <taxon>Vertebrata</taxon>
        <taxon>Euteleostomi</taxon>
        <taxon>Actinopterygii</taxon>
        <taxon>Neopterygii</taxon>
        <taxon>Teleostei</taxon>
        <taxon>Neoteleostei</taxon>
        <taxon>Acanthomorphata</taxon>
        <taxon>Eupercaria</taxon>
        <taxon>Perciformes</taxon>
        <taxon>Cottioidei</taxon>
        <taxon>Cottales</taxon>
        <taxon>Liparidae</taxon>
        <taxon>Liparis</taxon>
    </lineage>
</organism>
<dbReference type="Proteomes" id="UP000314294">
    <property type="component" value="Unassembled WGS sequence"/>
</dbReference>
<comment type="caution">
    <text evidence="2">The sequence shown here is derived from an EMBL/GenBank/DDBJ whole genome shotgun (WGS) entry which is preliminary data.</text>
</comment>
<sequence length="90" mass="10356">MQVHSPNALTAHVKWFLPHEHSALPRIPAQQEEEEEEEEREPSGTLERQLHGREDLDVTASCRPQPGPDYVLECTDCIREVDVVTHWFGD</sequence>
<protein>
    <submittedName>
        <fullName evidence="2">Uncharacterized protein</fullName>
    </submittedName>
</protein>
<proteinExistence type="predicted"/>
<name>A0A4Z2ENV7_9TELE</name>